<proteinExistence type="predicted"/>
<organism evidence="2 3">
    <name type="scientific">Stachybotrys elegans</name>
    <dbReference type="NCBI Taxonomy" id="80388"/>
    <lineage>
        <taxon>Eukaryota</taxon>
        <taxon>Fungi</taxon>
        <taxon>Dikarya</taxon>
        <taxon>Ascomycota</taxon>
        <taxon>Pezizomycotina</taxon>
        <taxon>Sordariomycetes</taxon>
        <taxon>Hypocreomycetidae</taxon>
        <taxon>Hypocreales</taxon>
        <taxon>Stachybotryaceae</taxon>
        <taxon>Stachybotrys</taxon>
    </lineage>
</organism>
<dbReference type="InterPro" id="IPR024527">
    <property type="entry name" value="Eisosome1"/>
</dbReference>
<dbReference type="OrthoDB" id="4070583at2759"/>
<feature type="region of interest" description="Disordered" evidence="1">
    <location>
        <begin position="181"/>
        <end position="214"/>
    </location>
</feature>
<dbReference type="PANTHER" id="PTHR28298">
    <property type="entry name" value="EISOSOME PROTEIN 1"/>
    <property type="match status" value="1"/>
</dbReference>
<evidence type="ECO:0000313" key="3">
    <source>
        <dbReference type="Proteomes" id="UP000813444"/>
    </source>
</evidence>
<feature type="region of interest" description="Disordered" evidence="1">
    <location>
        <begin position="126"/>
        <end position="150"/>
    </location>
</feature>
<feature type="compositionally biased region" description="Basic and acidic residues" evidence="1">
    <location>
        <begin position="324"/>
        <end position="333"/>
    </location>
</feature>
<feature type="compositionally biased region" description="Basic residues" evidence="1">
    <location>
        <begin position="342"/>
        <end position="355"/>
    </location>
</feature>
<dbReference type="Proteomes" id="UP000813444">
    <property type="component" value="Unassembled WGS sequence"/>
</dbReference>
<sequence>MYSWAAVSTAGRLKYADPRSLPSYPSHGLRPDGAAASAAATLGWASHKPVECWKPDETSSAFAAAVLAKNYKMSPSWEPSSTSDGAKAAVLAVNSADAALKRSSSARVPKSSRDGWGNSAATQAFHAAGPTASPASRPTPHSHGSSAATQAFAASRTLNAQQANTQDNAHGDRSLAAAKGAMSVNRPRAISSPSADAAPKESRAATPGHNTNALNGATLAHRASMASKSPSKDAGAVPVTTMTRNMFTSRPQVQIEVDERTRNEQLHQSAVAMAKKMYGQQQKMVDQTKEAYSQGEKPAQVSPYLSLQDAAYKQAQERLAKLHDEHQRSREYQEYYGNTQTPKRRFSMAARLRRRSSSDGDLDDREQSRRIKQEMSMFSTKLSQVDSNKRDKDREALLAAAQRNVKARLQGMDEKAYSSTGKPHHAMLSDWEIKAQRAAQIRHESRTENKGKIDIGGGKFMDPDEVNAIASKSVQPVLDDINEKAEIERERLAVLKLEEEAKKAEEEKQKARDREIKEINRKAKEEEKQEERNKKQQERQEERTRKDEEKAAKAEQKRMVKEEKRKSKAEPQQDLDVAASGAATEGDVAVPDNPLELVHPEPMPDTGHDTTIAERRKSGEGPTSPKAKVKGWIKNRFSRGKSIGEQGDKKRGFLGGAALRQEASGSSTSLDNRPTSMRDVAMAGRGESELAPALARPTDSRGVSPASDTDSASTERYDDYQDTEMSLPRPLEDPAIRGSQSPTRDSRFREMMDR</sequence>
<protein>
    <recommendedName>
        <fullName evidence="4">Eisosome protein 1</fullName>
    </recommendedName>
</protein>
<feature type="compositionally biased region" description="Basic and acidic residues" evidence="1">
    <location>
        <begin position="606"/>
        <end position="619"/>
    </location>
</feature>
<feature type="region of interest" description="Disordered" evidence="1">
    <location>
        <begin position="521"/>
        <end position="754"/>
    </location>
</feature>
<evidence type="ECO:0000256" key="1">
    <source>
        <dbReference type="SAM" id="MobiDB-lite"/>
    </source>
</evidence>
<dbReference type="EMBL" id="JAGPNK010000007">
    <property type="protein sequence ID" value="KAH7318743.1"/>
    <property type="molecule type" value="Genomic_DNA"/>
</dbReference>
<feature type="compositionally biased region" description="Basic and acidic residues" evidence="1">
    <location>
        <begin position="521"/>
        <end position="571"/>
    </location>
</feature>
<feature type="compositionally biased region" description="Polar residues" evidence="1">
    <location>
        <begin position="376"/>
        <end position="386"/>
    </location>
</feature>
<reference evidence="2" key="1">
    <citation type="journal article" date="2021" name="Nat. Commun.">
        <title>Genetic determinants of endophytism in the Arabidopsis root mycobiome.</title>
        <authorList>
            <person name="Mesny F."/>
            <person name="Miyauchi S."/>
            <person name="Thiergart T."/>
            <person name="Pickel B."/>
            <person name="Atanasova L."/>
            <person name="Karlsson M."/>
            <person name="Huettel B."/>
            <person name="Barry K.W."/>
            <person name="Haridas S."/>
            <person name="Chen C."/>
            <person name="Bauer D."/>
            <person name="Andreopoulos W."/>
            <person name="Pangilinan J."/>
            <person name="LaButti K."/>
            <person name="Riley R."/>
            <person name="Lipzen A."/>
            <person name="Clum A."/>
            <person name="Drula E."/>
            <person name="Henrissat B."/>
            <person name="Kohler A."/>
            <person name="Grigoriev I.V."/>
            <person name="Martin F.M."/>
            <person name="Hacquard S."/>
        </authorList>
    </citation>
    <scope>NUCLEOTIDE SEQUENCE</scope>
    <source>
        <strain evidence="2">MPI-CAGE-CH-0235</strain>
    </source>
</reference>
<keyword evidence="3" id="KW-1185">Reference proteome</keyword>
<dbReference type="AlphaFoldDB" id="A0A8K0WQV6"/>
<evidence type="ECO:0008006" key="4">
    <source>
        <dbReference type="Google" id="ProtNLM"/>
    </source>
</evidence>
<dbReference type="PANTHER" id="PTHR28298:SF1">
    <property type="entry name" value="EISOSOME PROTEIN 1"/>
    <property type="match status" value="1"/>
</dbReference>
<feature type="compositionally biased region" description="Polar residues" evidence="1">
    <location>
        <begin position="663"/>
        <end position="675"/>
    </location>
</feature>
<gene>
    <name evidence="2" type="ORF">B0I35DRAFT_451451</name>
</gene>
<feature type="compositionally biased region" description="Basic and acidic residues" evidence="1">
    <location>
        <begin position="744"/>
        <end position="754"/>
    </location>
</feature>
<name>A0A8K0WQV6_9HYPO</name>
<comment type="caution">
    <text evidence="2">The sequence shown here is derived from an EMBL/GenBank/DDBJ whole genome shotgun (WGS) entry which is preliminary data.</text>
</comment>
<dbReference type="Pfam" id="PF12757">
    <property type="entry name" value="Eisosome1"/>
    <property type="match status" value="1"/>
</dbReference>
<accession>A0A8K0WQV6</accession>
<feature type="compositionally biased region" description="Basic residues" evidence="1">
    <location>
        <begin position="627"/>
        <end position="639"/>
    </location>
</feature>
<dbReference type="GO" id="GO:0070941">
    <property type="term" value="P:eisosome assembly"/>
    <property type="evidence" value="ECO:0007669"/>
    <property type="project" value="TreeGrafter"/>
</dbReference>
<feature type="region of interest" description="Disordered" evidence="1">
    <location>
        <begin position="324"/>
        <end position="391"/>
    </location>
</feature>
<evidence type="ECO:0000313" key="2">
    <source>
        <dbReference type="EMBL" id="KAH7318743.1"/>
    </source>
</evidence>